<dbReference type="FunCoup" id="A0A2I4GSC1">
    <property type="interactions" value="2125"/>
</dbReference>
<feature type="compositionally biased region" description="Basic residues" evidence="1">
    <location>
        <begin position="340"/>
        <end position="349"/>
    </location>
</feature>
<dbReference type="CDD" id="cd06257">
    <property type="entry name" value="DnaJ"/>
    <property type="match status" value="1"/>
</dbReference>
<dbReference type="PANTHER" id="PTHR45496:SF19">
    <property type="entry name" value="J DOMAIN-CONTAINING PROTEIN"/>
    <property type="match status" value="1"/>
</dbReference>
<keyword evidence="2" id="KW-1185">Reference proteome</keyword>
<evidence type="ECO:0000313" key="3">
    <source>
        <dbReference type="RefSeq" id="XP_018846799.2"/>
    </source>
</evidence>
<dbReference type="PROSITE" id="PS50076">
    <property type="entry name" value="DNAJ_2"/>
    <property type="match status" value="1"/>
</dbReference>
<dbReference type="KEGG" id="jre:109010419"/>
<accession>A0A2I4GSC1</accession>
<dbReference type="InterPro" id="IPR056988">
    <property type="entry name" value="Zn_ribbon_pln"/>
</dbReference>
<dbReference type="Gene3D" id="1.10.287.110">
    <property type="entry name" value="DnaJ domain"/>
    <property type="match status" value="1"/>
</dbReference>
<feature type="region of interest" description="Disordered" evidence="1">
    <location>
        <begin position="324"/>
        <end position="428"/>
    </location>
</feature>
<dbReference type="SUPFAM" id="SSF46565">
    <property type="entry name" value="Chaperone J-domain"/>
    <property type="match status" value="1"/>
</dbReference>
<dbReference type="InterPro" id="IPR036869">
    <property type="entry name" value="J_dom_sf"/>
</dbReference>
<dbReference type="Pfam" id="PF23551">
    <property type="entry name" value="Zn_ribbon_20"/>
    <property type="match status" value="1"/>
</dbReference>
<evidence type="ECO:0000256" key="1">
    <source>
        <dbReference type="SAM" id="MobiDB-lite"/>
    </source>
</evidence>
<sequence>MDPNNNGAEAARWVSIAERLLIARDLQGAKSFAIRARDSDPSIRIEFADQIIAVADTLIAGETRTIRDQHDWYAILQLAPLTHSLDLIATQYRRLALLLHPERNRIAYADYAFKLVCDAWSVLSNPSKKADYDNALSVNSASGSTQPPHHKEQQEPPMRRSPRTKDGKAVVEEDGPSFNNVAESTRQPRPTAEPARQKESTRKTLPTEPESSNFWTACPYCYVLYEYPRVYEDCTLRCQDCKRAFHGVMIASPPVTDKDTYFCCWAFFPLGLSVNAKDTSGSSKWTPISSMFACPVQASGSNRNVSKRNSGPWVYYDDEEALQEISESSEDSDDEWGSGRTKRKAKKRAYASANAKKVQNDRVKKGQPNMGIGENLDSSRADSSKRATAAGGARKRGTTELGKLDLNVEFSNEAEEPARGISAGNGEEDNIEGIGFFEGLDEFLSSLPILKG</sequence>
<proteinExistence type="predicted"/>
<dbReference type="RefSeq" id="XP_018846799.2">
    <property type="nucleotide sequence ID" value="XM_018991254.2"/>
</dbReference>
<dbReference type="PROSITE" id="PS00636">
    <property type="entry name" value="DNAJ_1"/>
    <property type="match status" value="1"/>
</dbReference>
<reference evidence="3" key="1">
    <citation type="submission" date="2025-08" db="UniProtKB">
        <authorList>
            <consortium name="RefSeq"/>
        </authorList>
    </citation>
    <scope>IDENTIFICATION</scope>
    <source>
        <tissue evidence="3">Leaves</tissue>
    </source>
</reference>
<gene>
    <name evidence="3" type="primary">LOC109010419</name>
</gene>
<dbReference type="Pfam" id="PF00226">
    <property type="entry name" value="DnaJ"/>
    <property type="match status" value="1"/>
</dbReference>
<feature type="compositionally biased region" description="Basic and acidic residues" evidence="1">
    <location>
        <begin position="149"/>
        <end position="171"/>
    </location>
</feature>
<dbReference type="STRING" id="51240.A0A2I4GSC1"/>
<dbReference type="AlphaFoldDB" id="A0A2I4GSC1"/>
<dbReference type="SMART" id="SM00271">
    <property type="entry name" value="DnaJ"/>
    <property type="match status" value="1"/>
</dbReference>
<dbReference type="GeneID" id="109010419"/>
<dbReference type="OrthoDB" id="10250354at2759"/>
<dbReference type="InterPro" id="IPR053052">
    <property type="entry name" value="Imprinting_Balance_Reg"/>
</dbReference>
<dbReference type="InterPro" id="IPR018253">
    <property type="entry name" value="DnaJ_domain_CS"/>
</dbReference>
<dbReference type="Gramene" id="Jr13_03660_p1">
    <property type="protein sequence ID" value="cds.Jr13_03660_p1"/>
    <property type="gene ID" value="Jr13_03660"/>
</dbReference>
<dbReference type="InterPro" id="IPR001623">
    <property type="entry name" value="DnaJ_domain"/>
</dbReference>
<organism evidence="2 3">
    <name type="scientific">Juglans regia</name>
    <name type="common">English walnut</name>
    <dbReference type="NCBI Taxonomy" id="51240"/>
    <lineage>
        <taxon>Eukaryota</taxon>
        <taxon>Viridiplantae</taxon>
        <taxon>Streptophyta</taxon>
        <taxon>Embryophyta</taxon>
        <taxon>Tracheophyta</taxon>
        <taxon>Spermatophyta</taxon>
        <taxon>Magnoliopsida</taxon>
        <taxon>eudicotyledons</taxon>
        <taxon>Gunneridae</taxon>
        <taxon>Pentapetalae</taxon>
        <taxon>rosids</taxon>
        <taxon>fabids</taxon>
        <taxon>Fagales</taxon>
        <taxon>Juglandaceae</taxon>
        <taxon>Juglans</taxon>
    </lineage>
</organism>
<name>A0A2I4GSC1_JUGRE</name>
<feature type="compositionally biased region" description="Polar residues" evidence="1">
    <location>
        <begin position="177"/>
        <end position="188"/>
    </location>
</feature>
<feature type="region of interest" description="Disordered" evidence="1">
    <location>
        <begin position="137"/>
        <end position="210"/>
    </location>
</feature>
<feature type="compositionally biased region" description="Acidic residues" evidence="1">
    <location>
        <begin position="324"/>
        <end position="336"/>
    </location>
</feature>
<evidence type="ECO:0000313" key="2">
    <source>
        <dbReference type="Proteomes" id="UP000235220"/>
    </source>
</evidence>
<protein>
    <submittedName>
        <fullName evidence="3">Uncharacterized protein LOC109010419</fullName>
    </submittedName>
</protein>
<dbReference type="PANTHER" id="PTHR45496">
    <property type="entry name" value="CHAPERONE DNAJ-DOMAIN SUPERFAMILY PROTEIN"/>
    <property type="match status" value="1"/>
</dbReference>
<dbReference type="Proteomes" id="UP000235220">
    <property type="component" value="Chromosome 13"/>
</dbReference>